<evidence type="ECO:0000256" key="1">
    <source>
        <dbReference type="ARBA" id="ARBA00004651"/>
    </source>
</evidence>
<feature type="domain" description="ABC transmembrane type-1" evidence="11">
    <location>
        <begin position="53"/>
        <end position="337"/>
    </location>
</feature>
<evidence type="ECO:0000256" key="3">
    <source>
        <dbReference type="ARBA" id="ARBA00022475"/>
    </source>
</evidence>
<keyword evidence="6 12" id="KW-0067">ATP-binding</keyword>
<feature type="transmembrane region" description="Helical" evidence="9">
    <location>
        <begin position="280"/>
        <end position="299"/>
    </location>
</feature>
<dbReference type="SUPFAM" id="SSF90123">
    <property type="entry name" value="ABC transporter transmembrane region"/>
    <property type="match status" value="1"/>
</dbReference>
<feature type="transmembrane region" description="Helical" evidence="9">
    <location>
        <begin position="89"/>
        <end position="112"/>
    </location>
</feature>
<feature type="transmembrane region" description="Helical" evidence="9">
    <location>
        <begin position="166"/>
        <end position="187"/>
    </location>
</feature>
<dbReference type="GO" id="GO:0005524">
    <property type="term" value="F:ATP binding"/>
    <property type="evidence" value="ECO:0007669"/>
    <property type="project" value="UniProtKB-KW"/>
</dbReference>
<evidence type="ECO:0000256" key="8">
    <source>
        <dbReference type="ARBA" id="ARBA00023136"/>
    </source>
</evidence>
<evidence type="ECO:0000313" key="12">
    <source>
        <dbReference type="EMBL" id="GBL46615.1"/>
    </source>
</evidence>
<dbReference type="InterPro" id="IPR027417">
    <property type="entry name" value="P-loop_NTPase"/>
</dbReference>
<evidence type="ECO:0000256" key="5">
    <source>
        <dbReference type="ARBA" id="ARBA00022741"/>
    </source>
</evidence>
<proteinExistence type="predicted"/>
<dbReference type="CDD" id="cd03223">
    <property type="entry name" value="ABCD_peroxisomal_ALDP"/>
    <property type="match status" value="1"/>
</dbReference>
<sequence>MFENDKQKSLTEGHAVDFQRMIRFDRHLWRRFRAIAAPYWSGEEKWQARGLLVLLVVLLLGQTGFAVLFNQLTGEFTSALAAKNADRFWTAIKECLVILVVAVPIYAFYYYVRDKLGIYWRRWLTRHFLGSYFSNQAYYELNANAEIDNPDQRIAEDINTFTQRSLYFLLVLIGALLDLMAFSGVLWSISTELVFFLIIYAIAGTAVTLLVFGKVLIGLNFYQLKREANFRFSLVRIRENAEAIAFYRGEAQESRQVGQRFNEAFSNYNKLIRAQLNLNLFQYGYSFMTIILPSAIIAGRVLSGELEVGRAIQAAGAFAAILSALTIIVDNFESFSRFAAGIDRLSSFAGFLADKDTAPPQNGDRIALVQDSRLVIENLTLQTPNHERTLISNLSLTINPGEGVMIVGASGCGKSSLLRAIAGLWHSGSGCIIRPDTREMLFLPQRPYMLLGSLRSQLLYPLQDSEIMDEELLQLLDCVNLPDIAARLGGLDAELDWAKVLSVGEQQRVAFARVLLAAPRYAILDEATSALDIANEDSLYRQLAGSSTTLVSVGHRPSILKYHPQVLELDGNGGWQLYAADDYRFNR</sequence>
<keyword evidence="2" id="KW-0813">Transport</keyword>
<reference evidence="12 13" key="1">
    <citation type="journal article" date="2019" name="Front. Microbiol.">
        <title>Genomes of Neutrophilic Sulfur-Oxidizing Chemolithoautotrophs Representing 9 Proteobacterial Species From 8 Genera.</title>
        <authorList>
            <person name="Watanabe T."/>
            <person name="Kojima H."/>
            <person name="Umezawa K."/>
            <person name="Hori C."/>
            <person name="Takasuka T.E."/>
            <person name="Kato Y."/>
            <person name="Fukui M."/>
        </authorList>
    </citation>
    <scope>NUCLEOTIDE SEQUENCE [LARGE SCALE GENOMIC DNA]</scope>
    <source>
        <strain evidence="12 13">TTN</strain>
    </source>
</reference>
<name>A0A401JG46_9PROT</name>
<evidence type="ECO:0000256" key="4">
    <source>
        <dbReference type="ARBA" id="ARBA00022692"/>
    </source>
</evidence>
<comment type="caution">
    <text evidence="12">The sequence shown here is derived from an EMBL/GenBank/DDBJ whole genome shotgun (WGS) entry which is preliminary data.</text>
</comment>
<dbReference type="RefSeq" id="WP_223247813.1">
    <property type="nucleotide sequence ID" value="NZ_BGOW01000021.1"/>
</dbReference>
<dbReference type="GO" id="GO:0140359">
    <property type="term" value="F:ABC-type transporter activity"/>
    <property type="evidence" value="ECO:0007669"/>
    <property type="project" value="InterPro"/>
</dbReference>
<evidence type="ECO:0000259" key="11">
    <source>
        <dbReference type="PROSITE" id="PS50929"/>
    </source>
</evidence>
<keyword evidence="4 9" id="KW-0812">Transmembrane</keyword>
<dbReference type="SUPFAM" id="SSF52540">
    <property type="entry name" value="P-loop containing nucleoside triphosphate hydrolases"/>
    <property type="match status" value="1"/>
</dbReference>
<evidence type="ECO:0000256" key="7">
    <source>
        <dbReference type="ARBA" id="ARBA00022989"/>
    </source>
</evidence>
<dbReference type="PROSITE" id="PS50893">
    <property type="entry name" value="ABC_TRANSPORTER_2"/>
    <property type="match status" value="1"/>
</dbReference>
<feature type="transmembrane region" description="Helical" evidence="9">
    <location>
        <begin position="193"/>
        <end position="217"/>
    </location>
</feature>
<evidence type="ECO:0000256" key="6">
    <source>
        <dbReference type="ARBA" id="ARBA00022840"/>
    </source>
</evidence>
<dbReference type="GO" id="GO:0016887">
    <property type="term" value="F:ATP hydrolysis activity"/>
    <property type="evidence" value="ECO:0007669"/>
    <property type="project" value="InterPro"/>
</dbReference>
<dbReference type="Pfam" id="PF06472">
    <property type="entry name" value="ABC_membrane_2"/>
    <property type="match status" value="1"/>
</dbReference>
<dbReference type="InterPro" id="IPR017871">
    <property type="entry name" value="ABC_transporter-like_CS"/>
</dbReference>
<feature type="transmembrane region" description="Helical" evidence="9">
    <location>
        <begin position="51"/>
        <end position="69"/>
    </location>
</feature>
<evidence type="ECO:0000256" key="2">
    <source>
        <dbReference type="ARBA" id="ARBA00022448"/>
    </source>
</evidence>
<dbReference type="InterPro" id="IPR011527">
    <property type="entry name" value="ABC1_TM_dom"/>
</dbReference>
<dbReference type="InterPro" id="IPR003593">
    <property type="entry name" value="AAA+_ATPase"/>
</dbReference>
<dbReference type="Pfam" id="PF00005">
    <property type="entry name" value="ABC_tran"/>
    <property type="match status" value="1"/>
</dbReference>
<accession>A0A401JG46</accession>
<evidence type="ECO:0000256" key="9">
    <source>
        <dbReference type="SAM" id="Phobius"/>
    </source>
</evidence>
<dbReference type="InterPro" id="IPR003439">
    <property type="entry name" value="ABC_transporter-like_ATP-bd"/>
</dbReference>
<dbReference type="Gene3D" id="3.40.50.300">
    <property type="entry name" value="P-loop containing nucleotide triphosphate hydrolases"/>
    <property type="match status" value="1"/>
</dbReference>
<evidence type="ECO:0000313" key="13">
    <source>
        <dbReference type="Proteomes" id="UP000286806"/>
    </source>
</evidence>
<dbReference type="InterPro" id="IPR050835">
    <property type="entry name" value="ABC_transporter_sub-D"/>
</dbReference>
<dbReference type="PANTHER" id="PTHR11384">
    <property type="entry name" value="ATP-BINDING CASSETTE, SUB-FAMILY D MEMBER"/>
    <property type="match status" value="1"/>
</dbReference>
<gene>
    <name evidence="12" type="ORF">SFMTTN_2430</name>
</gene>
<keyword evidence="13" id="KW-1185">Reference proteome</keyword>
<feature type="domain" description="ABC transporter" evidence="10">
    <location>
        <begin position="374"/>
        <end position="587"/>
    </location>
</feature>
<dbReference type="InterPro" id="IPR036640">
    <property type="entry name" value="ABC1_TM_sf"/>
</dbReference>
<organism evidence="12 13">
    <name type="scientific">Sulfuriferula multivorans</name>
    <dbReference type="NCBI Taxonomy" id="1559896"/>
    <lineage>
        <taxon>Bacteria</taxon>
        <taxon>Pseudomonadati</taxon>
        <taxon>Pseudomonadota</taxon>
        <taxon>Betaproteobacteria</taxon>
        <taxon>Nitrosomonadales</taxon>
        <taxon>Sulfuricellaceae</taxon>
        <taxon>Sulfuriferula</taxon>
    </lineage>
</organism>
<dbReference type="AlphaFoldDB" id="A0A401JG46"/>
<dbReference type="PANTHER" id="PTHR11384:SF55">
    <property type="entry name" value="ATP-BINDING CASSETTE TRANSPORTER"/>
    <property type="match status" value="1"/>
</dbReference>
<keyword evidence="3" id="KW-1003">Cell membrane</keyword>
<dbReference type="EMBL" id="BGOW01000021">
    <property type="protein sequence ID" value="GBL46615.1"/>
    <property type="molecule type" value="Genomic_DNA"/>
</dbReference>
<protein>
    <submittedName>
        <fullName evidence="12">ABC transporter ATP-binding protein</fullName>
    </submittedName>
</protein>
<comment type="subcellular location">
    <subcellularLocation>
        <location evidence="1">Cell membrane</location>
        <topology evidence="1">Multi-pass membrane protein</topology>
    </subcellularLocation>
</comment>
<evidence type="ECO:0000259" key="10">
    <source>
        <dbReference type="PROSITE" id="PS50893"/>
    </source>
</evidence>
<dbReference type="SMART" id="SM00382">
    <property type="entry name" value="AAA"/>
    <property type="match status" value="1"/>
</dbReference>
<keyword evidence="5" id="KW-0547">Nucleotide-binding</keyword>
<dbReference type="PROSITE" id="PS00211">
    <property type="entry name" value="ABC_TRANSPORTER_1"/>
    <property type="match status" value="1"/>
</dbReference>
<dbReference type="Gene3D" id="1.20.1560.10">
    <property type="entry name" value="ABC transporter type 1, transmembrane domain"/>
    <property type="match status" value="1"/>
</dbReference>
<keyword evidence="8 9" id="KW-0472">Membrane</keyword>
<dbReference type="Proteomes" id="UP000286806">
    <property type="component" value="Unassembled WGS sequence"/>
</dbReference>
<dbReference type="GO" id="GO:0005886">
    <property type="term" value="C:plasma membrane"/>
    <property type="evidence" value="ECO:0007669"/>
    <property type="project" value="UniProtKB-SubCell"/>
</dbReference>
<dbReference type="PROSITE" id="PS50929">
    <property type="entry name" value="ABC_TM1F"/>
    <property type="match status" value="1"/>
</dbReference>
<feature type="transmembrane region" description="Helical" evidence="9">
    <location>
        <begin position="311"/>
        <end position="329"/>
    </location>
</feature>
<keyword evidence="7 9" id="KW-1133">Transmembrane helix</keyword>